<feature type="transmembrane region" description="Helical" evidence="1">
    <location>
        <begin position="94"/>
        <end position="115"/>
    </location>
</feature>
<comment type="caution">
    <text evidence="4">The sequence shown here is derived from an EMBL/GenBank/DDBJ whole genome shotgun (WGS) entry which is preliminary data.</text>
</comment>
<sequence>MPTEKNPEYYRQLLSRWQQRTCTPDEAQELMGYLQQHDGDRTLLSELQAAFRQVKPEGGTPDAGEYGSRVREKLLQRIQAPSAAAPVRKLNKGIIRYTAAAALLAGLLLTAVWLLKRQAHLPPEMAMVKTMPVVTKGAGNKTVLTLANGEKIELDSAGIQQLMQGNSAVTNKDGQLIYEKTGSGAQSMVYNTLSTAAEQMYPLVLSDGSRIWLNAASTVRFPVTFSHQERAVELSGEAYFEIAPDARRPFRIKVGQMTVDVLGTDFNINAYPDEASINTTLVQGAVRVNSGDNSLQLAPGEQSQVKANGNIRKVADVNVSEIVAWKSGYFQFDNTDITSVMRQFSHWYNIEVVYEGKVKPRKFFGMISRGSSLANVLKMLQANDVTFRLEGKQLVIKGE</sequence>
<dbReference type="InterPro" id="IPR032508">
    <property type="entry name" value="FecR_C"/>
</dbReference>
<keyword evidence="1" id="KW-1133">Transmembrane helix</keyword>
<dbReference type="Gene3D" id="3.55.50.30">
    <property type="match status" value="1"/>
</dbReference>
<dbReference type="InterPro" id="IPR012373">
    <property type="entry name" value="Ferrdict_sens_TM"/>
</dbReference>
<accession>A0A848GQ68</accession>
<dbReference type="Gene3D" id="2.60.120.1440">
    <property type="match status" value="1"/>
</dbReference>
<dbReference type="GO" id="GO:0016989">
    <property type="term" value="F:sigma factor antagonist activity"/>
    <property type="evidence" value="ECO:0007669"/>
    <property type="project" value="TreeGrafter"/>
</dbReference>
<dbReference type="PANTHER" id="PTHR30273">
    <property type="entry name" value="PERIPLASMIC SIGNAL SENSOR AND SIGMA FACTOR ACTIVATOR FECR-RELATED"/>
    <property type="match status" value="1"/>
</dbReference>
<dbReference type="PANTHER" id="PTHR30273:SF2">
    <property type="entry name" value="PROTEIN FECR"/>
    <property type="match status" value="1"/>
</dbReference>
<feature type="domain" description="Protein FecR C-terminal" evidence="3">
    <location>
        <begin position="329"/>
        <end position="396"/>
    </location>
</feature>
<gene>
    <name evidence="4" type="ORF">HHL17_16400</name>
</gene>
<dbReference type="EMBL" id="JABBGC010000001">
    <property type="protein sequence ID" value="NML38790.1"/>
    <property type="molecule type" value="Genomic_DNA"/>
</dbReference>
<proteinExistence type="predicted"/>
<feature type="domain" description="FecR protein" evidence="2">
    <location>
        <begin position="192"/>
        <end position="287"/>
    </location>
</feature>
<dbReference type="RefSeq" id="WP_169225760.1">
    <property type="nucleotide sequence ID" value="NZ_JABBGC010000001.1"/>
</dbReference>
<evidence type="ECO:0000256" key="1">
    <source>
        <dbReference type="SAM" id="Phobius"/>
    </source>
</evidence>
<reference evidence="4 5" key="1">
    <citation type="submission" date="2020-04" db="EMBL/GenBank/DDBJ databases">
        <title>Chitinophaga sp. G-6-1-13 sp. nov., isolated from soil.</title>
        <authorList>
            <person name="Dahal R.H."/>
            <person name="Chaudhary D.K."/>
        </authorList>
    </citation>
    <scope>NUCLEOTIDE SEQUENCE [LARGE SCALE GENOMIC DNA]</scope>
    <source>
        <strain evidence="4 5">G-6-1-13</strain>
    </source>
</reference>
<dbReference type="Pfam" id="PF04773">
    <property type="entry name" value="FecR"/>
    <property type="match status" value="1"/>
</dbReference>
<evidence type="ECO:0000259" key="3">
    <source>
        <dbReference type="Pfam" id="PF16344"/>
    </source>
</evidence>
<evidence type="ECO:0000259" key="2">
    <source>
        <dbReference type="Pfam" id="PF04773"/>
    </source>
</evidence>
<dbReference type="Pfam" id="PF16344">
    <property type="entry name" value="FecR_C"/>
    <property type="match status" value="1"/>
</dbReference>
<dbReference type="Proteomes" id="UP000583266">
    <property type="component" value="Unassembled WGS sequence"/>
</dbReference>
<dbReference type="AlphaFoldDB" id="A0A848GQ68"/>
<protein>
    <submittedName>
        <fullName evidence="4">DUF4974 domain-containing protein</fullName>
    </submittedName>
</protein>
<keyword evidence="1" id="KW-0472">Membrane</keyword>
<organism evidence="4 5">
    <name type="scientific">Chitinophaga fulva</name>
    <dbReference type="NCBI Taxonomy" id="2728842"/>
    <lineage>
        <taxon>Bacteria</taxon>
        <taxon>Pseudomonadati</taxon>
        <taxon>Bacteroidota</taxon>
        <taxon>Chitinophagia</taxon>
        <taxon>Chitinophagales</taxon>
        <taxon>Chitinophagaceae</taxon>
        <taxon>Chitinophaga</taxon>
    </lineage>
</organism>
<keyword evidence="1" id="KW-0812">Transmembrane</keyword>
<evidence type="ECO:0000313" key="4">
    <source>
        <dbReference type="EMBL" id="NML38790.1"/>
    </source>
</evidence>
<evidence type="ECO:0000313" key="5">
    <source>
        <dbReference type="Proteomes" id="UP000583266"/>
    </source>
</evidence>
<name>A0A848GQ68_9BACT</name>
<dbReference type="InterPro" id="IPR006860">
    <property type="entry name" value="FecR"/>
</dbReference>
<keyword evidence="5" id="KW-1185">Reference proteome</keyword>